<dbReference type="Pfam" id="PF13519">
    <property type="entry name" value="VWA_2"/>
    <property type="match status" value="1"/>
</dbReference>
<dbReference type="Pfam" id="PF07584">
    <property type="entry name" value="BatA"/>
    <property type="match status" value="1"/>
</dbReference>
<dbReference type="RefSeq" id="WP_409654606.1">
    <property type="nucleotide sequence ID" value="NZ_JBKBUW010000006.1"/>
</dbReference>
<gene>
    <name evidence="8" type="ORF">ENS82_04310</name>
</gene>
<evidence type="ECO:0000256" key="2">
    <source>
        <dbReference type="ARBA" id="ARBA00022692"/>
    </source>
</evidence>
<protein>
    <submittedName>
        <fullName evidence="8">VWA domain-containing protein</fullName>
    </submittedName>
</protein>
<evidence type="ECO:0000259" key="7">
    <source>
        <dbReference type="PROSITE" id="PS50234"/>
    </source>
</evidence>
<dbReference type="InterPro" id="IPR002035">
    <property type="entry name" value="VWF_A"/>
</dbReference>
<dbReference type="SMART" id="SM00327">
    <property type="entry name" value="VWA"/>
    <property type="match status" value="1"/>
</dbReference>
<dbReference type="InterPro" id="IPR050768">
    <property type="entry name" value="UPF0353/GerABKA_families"/>
</dbReference>
<dbReference type="Gene3D" id="3.40.50.410">
    <property type="entry name" value="von Willebrand factor, type A domain"/>
    <property type="match status" value="1"/>
</dbReference>
<evidence type="ECO:0000256" key="3">
    <source>
        <dbReference type="ARBA" id="ARBA00022989"/>
    </source>
</evidence>
<feature type="compositionally biased region" description="Low complexity" evidence="5">
    <location>
        <begin position="189"/>
        <end position="204"/>
    </location>
</feature>
<evidence type="ECO:0000256" key="4">
    <source>
        <dbReference type="ARBA" id="ARBA00023136"/>
    </source>
</evidence>
<dbReference type="EMBL" id="DSWI01000011">
    <property type="protein sequence ID" value="HFG19931.1"/>
    <property type="molecule type" value="Genomic_DNA"/>
</dbReference>
<dbReference type="AlphaFoldDB" id="A0A7C3DJB7"/>
<feature type="transmembrane region" description="Helical" evidence="6">
    <location>
        <begin position="6"/>
        <end position="25"/>
    </location>
</feature>
<comment type="caution">
    <text evidence="8">The sequence shown here is derived from an EMBL/GenBank/DDBJ whole genome shotgun (WGS) entry which is preliminary data.</text>
</comment>
<keyword evidence="2 6" id="KW-0812">Transmembrane</keyword>
<dbReference type="PROSITE" id="PS50234">
    <property type="entry name" value="VWFA"/>
    <property type="match status" value="1"/>
</dbReference>
<keyword evidence="1" id="KW-1003">Cell membrane</keyword>
<keyword evidence="3 6" id="KW-1133">Transmembrane helix</keyword>
<evidence type="ECO:0000256" key="5">
    <source>
        <dbReference type="SAM" id="MobiDB-lite"/>
    </source>
</evidence>
<dbReference type="SUPFAM" id="SSF53300">
    <property type="entry name" value="vWA-like"/>
    <property type="match status" value="1"/>
</dbReference>
<proteinExistence type="predicted"/>
<feature type="compositionally biased region" description="Pro residues" evidence="5">
    <location>
        <begin position="205"/>
        <end position="216"/>
    </location>
</feature>
<organism evidence="8">
    <name type="scientific">Meiothermus ruber</name>
    <dbReference type="NCBI Taxonomy" id="277"/>
    <lineage>
        <taxon>Bacteria</taxon>
        <taxon>Thermotogati</taxon>
        <taxon>Deinococcota</taxon>
        <taxon>Deinococci</taxon>
        <taxon>Thermales</taxon>
        <taxon>Thermaceae</taxon>
        <taxon>Meiothermus</taxon>
    </lineage>
</organism>
<keyword evidence="4 6" id="KW-0472">Membrane</keyword>
<name>A0A7C3DJB7_MEIRU</name>
<feature type="region of interest" description="Disordered" evidence="5">
    <location>
        <begin position="180"/>
        <end position="218"/>
    </location>
</feature>
<reference evidence="8" key="1">
    <citation type="journal article" date="2020" name="mSystems">
        <title>Genome- and Community-Level Interaction Insights into Carbon Utilization and Element Cycling Functions of Hydrothermarchaeota in Hydrothermal Sediment.</title>
        <authorList>
            <person name="Zhou Z."/>
            <person name="Liu Y."/>
            <person name="Xu W."/>
            <person name="Pan J."/>
            <person name="Luo Z.H."/>
            <person name="Li M."/>
        </authorList>
    </citation>
    <scope>NUCLEOTIDE SEQUENCE [LARGE SCALE GENOMIC DNA]</scope>
    <source>
        <strain evidence="8">SpSt-524</strain>
    </source>
</reference>
<feature type="domain" description="VWFA" evidence="7">
    <location>
        <begin position="87"/>
        <end position="313"/>
    </location>
</feature>
<dbReference type="InterPro" id="IPR024163">
    <property type="entry name" value="Aerotolerance_reg_N"/>
</dbReference>
<feature type="transmembrane region" description="Helical" evidence="6">
    <location>
        <begin position="326"/>
        <end position="346"/>
    </location>
</feature>
<sequence>MSFTWPVFLWLLLLLPLLLGFLVWAKRRRERTAEAFADERLRRVVVHQPPKAHVRWPLALQLLALFLLLLAAARPVASPPLPTNKAAVVLAVDTSRSMLAADLNPSRLEAAKATARKFIELAPPTTQIGLVSFSDSASALVMPTTDRQKLLEAIERLKPAQNTSIENAIITGVRMLPGRKNLKPPAELQPPGLQQPDPLQGVPDLPTPQTRPPQDLPPGSVVILSDGASNVSTNPGLPTRNSLEIAARFAKNANVRLYTFPMGQPGGAVAQIEGRNYYIPFEPRNLEQLAQATGGKNTYPPTEEALRAVVKELGVVIRWEGTKTEIASLLSALAAALLILAAGLSLRWQRRVP</sequence>
<evidence type="ECO:0000313" key="8">
    <source>
        <dbReference type="EMBL" id="HFG19931.1"/>
    </source>
</evidence>
<accession>A0A7C3DJB7</accession>
<dbReference type="PANTHER" id="PTHR22550">
    <property type="entry name" value="SPORE GERMINATION PROTEIN"/>
    <property type="match status" value="1"/>
</dbReference>
<evidence type="ECO:0000256" key="6">
    <source>
        <dbReference type="SAM" id="Phobius"/>
    </source>
</evidence>
<dbReference type="PANTHER" id="PTHR22550:SF5">
    <property type="entry name" value="LEUCINE ZIPPER PROTEIN 4"/>
    <property type="match status" value="1"/>
</dbReference>
<evidence type="ECO:0000256" key="1">
    <source>
        <dbReference type="ARBA" id="ARBA00022475"/>
    </source>
</evidence>
<dbReference type="InterPro" id="IPR036465">
    <property type="entry name" value="vWFA_dom_sf"/>
</dbReference>